<name>A0A3R5XUH8_ORNRH</name>
<gene>
    <name evidence="1" type="ORF">EQP59_05250</name>
</gene>
<dbReference type="AlphaFoldDB" id="A0A3R5XUH8"/>
<dbReference type="OrthoDB" id="1149023at2"/>
<dbReference type="Proteomes" id="UP000287701">
    <property type="component" value="Chromosome"/>
</dbReference>
<sequence length="340" mass="39052">MKKLLTLCFAFVLSACNGQNQKEMNNKAQELLGNLYKNVEYRDEAISNHMVVSSGGATVEVYINGYPIHREPVVIGKRSGRGMIGGSNPINEYILKSGVQEWEVRVYPAYSMATKSQEKTLSENTRFIMRLEKLRFTDNGVEHLAPAKVIIETPMVSKTTSTGNTEQVYKDAGKPMAIYKGTFIAEVPYILKGWSESVDLTKEDPKKLKEELVEKYQELWNILDKRRTDLFAEKILKRETETAQALFYTKVLNDDYMNTFFENVGKEDKKMDLLKDYKMVFYGKYMISLEHEKVGDLPYLPALSAVYNDKTDEGTIFTRYITYYIAFHRPKPGAPLEIIR</sequence>
<accession>A0A3R5XUH8</accession>
<dbReference type="RefSeq" id="WP_128501260.1">
    <property type="nucleotide sequence ID" value="NZ_CP035107.1"/>
</dbReference>
<protein>
    <submittedName>
        <fullName evidence="1">Uncharacterized protein</fullName>
    </submittedName>
</protein>
<dbReference type="PROSITE" id="PS51257">
    <property type="entry name" value="PROKAR_LIPOPROTEIN"/>
    <property type="match status" value="1"/>
</dbReference>
<reference evidence="1 2" key="1">
    <citation type="submission" date="2019-01" db="EMBL/GenBank/DDBJ databases">
        <title>Whole Genome of Ornithobacterium rhinotracheale FARPER-174b.</title>
        <authorList>
            <person name="Tataje-Lavanda L.A."/>
            <person name="Montalvan A."/>
            <person name="Montesinos R."/>
            <person name="Zimic M."/>
            <person name="Fernandez-Sanchez M."/>
            <person name="Fernandez-Diaz M."/>
        </authorList>
    </citation>
    <scope>NUCLEOTIDE SEQUENCE [LARGE SCALE GENOMIC DNA]</scope>
    <source>
        <strain evidence="1 2">FARPER-174b</strain>
    </source>
</reference>
<organism evidence="1 2">
    <name type="scientific">Ornithobacterium rhinotracheale</name>
    <dbReference type="NCBI Taxonomy" id="28251"/>
    <lineage>
        <taxon>Bacteria</taxon>
        <taxon>Pseudomonadati</taxon>
        <taxon>Bacteroidota</taxon>
        <taxon>Flavobacteriia</taxon>
        <taxon>Flavobacteriales</taxon>
        <taxon>Weeksellaceae</taxon>
        <taxon>Ornithobacterium</taxon>
    </lineage>
</organism>
<dbReference type="EMBL" id="CP035107">
    <property type="protein sequence ID" value="QAR30785.1"/>
    <property type="molecule type" value="Genomic_DNA"/>
</dbReference>
<evidence type="ECO:0000313" key="1">
    <source>
        <dbReference type="EMBL" id="QAR30785.1"/>
    </source>
</evidence>
<proteinExistence type="predicted"/>
<evidence type="ECO:0000313" key="2">
    <source>
        <dbReference type="Proteomes" id="UP000287701"/>
    </source>
</evidence>